<dbReference type="EMBL" id="JAULSU010000001">
    <property type="protein sequence ID" value="KAK0632824.1"/>
    <property type="molecule type" value="Genomic_DNA"/>
</dbReference>
<comment type="similarity">
    <text evidence="3">Belongs to the wax synthase family.</text>
</comment>
<dbReference type="GO" id="GO:0008374">
    <property type="term" value="F:O-acyltransferase activity"/>
    <property type="evidence" value="ECO:0007669"/>
    <property type="project" value="InterPro"/>
</dbReference>
<accession>A0AA40CCW3</accession>
<dbReference type="PANTHER" id="PTHR31595:SF57">
    <property type="entry name" value="OS04G0481900 PROTEIN"/>
    <property type="match status" value="1"/>
</dbReference>
<dbReference type="Proteomes" id="UP001175000">
    <property type="component" value="Unassembled WGS sequence"/>
</dbReference>
<evidence type="ECO:0000256" key="8">
    <source>
        <dbReference type="SAM" id="Phobius"/>
    </source>
</evidence>
<dbReference type="GO" id="GO:0016020">
    <property type="term" value="C:membrane"/>
    <property type="evidence" value="ECO:0007669"/>
    <property type="project" value="UniProtKB-SubCell"/>
</dbReference>
<gene>
    <name evidence="10" type="ORF">B0T14DRAFT_417151</name>
</gene>
<reference evidence="10" key="1">
    <citation type="submission" date="2023-06" db="EMBL/GenBank/DDBJ databases">
        <title>Genome-scale phylogeny and comparative genomics of the fungal order Sordariales.</title>
        <authorList>
            <consortium name="Lawrence Berkeley National Laboratory"/>
            <person name="Hensen N."/>
            <person name="Bonometti L."/>
            <person name="Westerberg I."/>
            <person name="Brannstrom I.O."/>
            <person name="Guillou S."/>
            <person name="Cros-Aarteil S."/>
            <person name="Calhoun S."/>
            <person name="Haridas S."/>
            <person name="Kuo A."/>
            <person name="Mondo S."/>
            <person name="Pangilinan J."/>
            <person name="Riley R."/>
            <person name="Labutti K."/>
            <person name="Andreopoulos B."/>
            <person name="Lipzen A."/>
            <person name="Chen C."/>
            <person name="Yanf M."/>
            <person name="Daum C."/>
            <person name="Ng V."/>
            <person name="Clum A."/>
            <person name="Steindorff A."/>
            <person name="Ohm R."/>
            <person name="Martin F."/>
            <person name="Silar P."/>
            <person name="Natvig D."/>
            <person name="Lalanne C."/>
            <person name="Gautier V."/>
            <person name="Ament-Velasquez S.L."/>
            <person name="Kruys A."/>
            <person name="Hutchinson M.I."/>
            <person name="Powell A.J."/>
            <person name="Barry K."/>
            <person name="Miller A.N."/>
            <person name="Grigoriev I.V."/>
            <person name="Debuchy R."/>
            <person name="Gladieux P."/>
            <person name="Thoren M.H."/>
            <person name="Johannesson H."/>
        </authorList>
    </citation>
    <scope>NUCLEOTIDE SEQUENCE</scope>
    <source>
        <strain evidence="10">CBS 606.72</strain>
    </source>
</reference>
<proteinExistence type="inferred from homology"/>
<feature type="transmembrane region" description="Helical" evidence="8">
    <location>
        <begin position="411"/>
        <end position="431"/>
    </location>
</feature>
<dbReference type="InterPro" id="IPR044851">
    <property type="entry name" value="Wax_synthase"/>
</dbReference>
<comment type="pathway">
    <text evidence="2">Secondary metabolite biosynthesis.</text>
</comment>
<evidence type="ECO:0000256" key="1">
    <source>
        <dbReference type="ARBA" id="ARBA00004141"/>
    </source>
</evidence>
<evidence type="ECO:0000256" key="7">
    <source>
        <dbReference type="ARBA" id="ARBA00023136"/>
    </source>
</evidence>
<feature type="transmembrane region" description="Helical" evidence="8">
    <location>
        <begin position="280"/>
        <end position="302"/>
    </location>
</feature>
<evidence type="ECO:0000313" key="10">
    <source>
        <dbReference type="EMBL" id="KAK0632824.1"/>
    </source>
</evidence>
<evidence type="ECO:0000256" key="2">
    <source>
        <dbReference type="ARBA" id="ARBA00005179"/>
    </source>
</evidence>
<keyword evidence="7 8" id="KW-0472">Membrane</keyword>
<feature type="transmembrane region" description="Helical" evidence="8">
    <location>
        <begin position="443"/>
        <end position="462"/>
    </location>
</feature>
<dbReference type="Pfam" id="PF13813">
    <property type="entry name" value="MBOAT_2"/>
    <property type="match status" value="1"/>
</dbReference>
<dbReference type="InterPro" id="IPR032805">
    <property type="entry name" value="Wax_synthase_dom"/>
</dbReference>
<comment type="caution">
    <text evidence="10">The sequence shown here is derived from an EMBL/GenBank/DDBJ whole genome shotgun (WGS) entry which is preliminary data.</text>
</comment>
<evidence type="ECO:0000256" key="4">
    <source>
        <dbReference type="ARBA" id="ARBA00022679"/>
    </source>
</evidence>
<keyword evidence="4" id="KW-0808">Transferase</keyword>
<feature type="transmembrane region" description="Helical" evidence="8">
    <location>
        <begin position="322"/>
        <end position="347"/>
    </location>
</feature>
<protein>
    <recommendedName>
        <fullName evidence="9">Wax synthase domain-containing protein</fullName>
    </recommendedName>
</protein>
<evidence type="ECO:0000313" key="11">
    <source>
        <dbReference type="Proteomes" id="UP001175000"/>
    </source>
</evidence>
<evidence type="ECO:0000256" key="3">
    <source>
        <dbReference type="ARBA" id="ARBA00007282"/>
    </source>
</evidence>
<dbReference type="GO" id="GO:0006629">
    <property type="term" value="P:lipid metabolic process"/>
    <property type="evidence" value="ECO:0007669"/>
    <property type="project" value="InterPro"/>
</dbReference>
<sequence length="534" mass="60240">MFATTDLPTYYLHTHRLAFQQALQSGTASPFVIPWSIAGAFFLPVLYLSVPHRKRPWLYRLRWVVVAAMGLLNFGVLRARTGSENYAAGYAIGLALGWGMIWGTALVVFMRVQWDVCRVQLRRRARGVGDGEEEKKPRTRESVDESVAAVLDKWEYFWEPYPEEGSFVERLGWVISLYLSFRGVGWNIAIPSVPHPKAPSDPRGRERVDFSGLPITTRSGHSRSTTYRSLIRSRLLQILVSYLILDLWTLTARYDPYFVPGPPPAPSHPLPPSLSSLPHIFLSPLRSLISLAGVLSALHFYLPLTQLISLYNPLIPPSQRALFLYPSIAGSPLSVPSYGLAGFWSSFWHQSFRIGFTAPTKHLIHLGILPYAMVATTKFIGTTIAFLLSGAMHSLAGYTALPSTTTFSGPLIFFLLQVVGIIIQKALGGLVARTFVFSERRKAMINTLFVIVWLHFTNHFLIQDMSHAALWLFEPVPFSPLRMMGFGYDAEEAWWRWDRTCECKLECFSSRFVLFLFVSGAEILSSFPRQQKIS</sequence>
<keyword evidence="5 8" id="KW-0812">Transmembrane</keyword>
<feature type="transmembrane region" description="Helical" evidence="8">
    <location>
        <begin position="32"/>
        <end position="50"/>
    </location>
</feature>
<evidence type="ECO:0000259" key="9">
    <source>
        <dbReference type="Pfam" id="PF13813"/>
    </source>
</evidence>
<dbReference type="PANTHER" id="PTHR31595">
    <property type="entry name" value="LONG-CHAIN-ALCOHOL O-FATTY-ACYLTRANSFERASE 3-RELATED"/>
    <property type="match status" value="1"/>
</dbReference>
<feature type="transmembrane region" description="Helical" evidence="8">
    <location>
        <begin position="368"/>
        <end position="391"/>
    </location>
</feature>
<keyword evidence="6 8" id="KW-1133">Transmembrane helix</keyword>
<name>A0AA40CCW3_9PEZI</name>
<keyword evidence="11" id="KW-1185">Reference proteome</keyword>
<feature type="transmembrane region" description="Helical" evidence="8">
    <location>
        <begin position="57"/>
        <end position="76"/>
    </location>
</feature>
<feature type="domain" description="Wax synthase" evidence="9">
    <location>
        <begin position="325"/>
        <end position="415"/>
    </location>
</feature>
<dbReference type="AlphaFoldDB" id="A0AA40CCW3"/>
<evidence type="ECO:0000256" key="6">
    <source>
        <dbReference type="ARBA" id="ARBA00022989"/>
    </source>
</evidence>
<evidence type="ECO:0000256" key="5">
    <source>
        <dbReference type="ARBA" id="ARBA00022692"/>
    </source>
</evidence>
<comment type="subcellular location">
    <subcellularLocation>
        <location evidence="1">Membrane</location>
        <topology evidence="1">Multi-pass membrane protein</topology>
    </subcellularLocation>
</comment>
<organism evidence="10 11">
    <name type="scientific">Immersiella caudata</name>
    <dbReference type="NCBI Taxonomy" id="314043"/>
    <lineage>
        <taxon>Eukaryota</taxon>
        <taxon>Fungi</taxon>
        <taxon>Dikarya</taxon>
        <taxon>Ascomycota</taxon>
        <taxon>Pezizomycotina</taxon>
        <taxon>Sordariomycetes</taxon>
        <taxon>Sordariomycetidae</taxon>
        <taxon>Sordariales</taxon>
        <taxon>Lasiosphaeriaceae</taxon>
        <taxon>Immersiella</taxon>
    </lineage>
</organism>
<feature type="transmembrane region" description="Helical" evidence="8">
    <location>
        <begin position="88"/>
        <end position="114"/>
    </location>
</feature>